<dbReference type="Gene3D" id="3.30.420.10">
    <property type="entry name" value="Ribonuclease H-like superfamily/Ribonuclease H"/>
    <property type="match status" value="1"/>
</dbReference>
<dbReference type="InterPro" id="IPR012337">
    <property type="entry name" value="RNaseH-like_sf"/>
</dbReference>
<dbReference type="PROSITE" id="PS50994">
    <property type="entry name" value="INTEGRASE"/>
    <property type="match status" value="1"/>
</dbReference>
<name>A0A6P5F567_ANACO</name>
<evidence type="ECO:0000256" key="1">
    <source>
        <dbReference type="SAM" id="MobiDB-lite"/>
    </source>
</evidence>
<dbReference type="PANTHER" id="PTHR42648:SF27">
    <property type="entry name" value="RNA-DIRECTED DNA POLYMERASE"/>
    <property type="match status" value="1"/>
</dbReference>
<feature type="domain" description="Integrase catalytic" evidence="2">
    <location>
        <begin position="37"/>
        <end position="209"/>
    </location>
</feature>
<protein>
    <submittedName>
        <fullName evidence="4">Uncharacterized protein LOC109712111</fullName>
    </submittedName>
</protein>
<dbReference type="GO" id="GO:0003676">
    <property type="term" value="F:nucleic acid binding"/>
    <property type="evidence" value="ECO:0007669"/>
    <property type="project" value="InterPro"/>
</dbReference>
<gene>
    <name evidence="4" type="primary">LOC109712111</name>
</gene>
<keyword evidence="3" id="KW-1185">Reference proteome</keyword>
<dbReference type="OrthoDB" id="1935865at2759"/>
<dbReference type="InterPro" id="IPR036397">
    <property type="entry name" value="RNaseH_sf"/>
</dbReference>
<dbReference type="AlphaFoldDB" id="A0A6P5F567"/>
<dbReference type="SUPFAM" id="SSF53098">
    <property type="entry name" value="Ribonuclease H-like"/>
    <property type="match status" value="1"/>
</dbReference>
<evidence type="ECO:0000313" key="4">
    <source>
        <dbReference type="RefSeq" id="XP_020091129.1"/>
    </source>
</evidence>
<dbReference type="GO" id="GO:0015074">
    <property type="term" value="P:DNA integration"/>
    <property type="evidence" value="ECO:0007669"/>
    <property type="project" value="InterPro"/>
</dbReference>
<dbReference type="Proteomes" id="UP000515123">
    <property type="component" value="Linkage group 6"/>
</dbReference>
<dbReference type="InterPro" id="IPR039537">
    <property type="entry name" value="Retrotran_Ty1/copia-like"/>
</dbReference>
<feature type="region of interest" description="Disordered" evidence="1">
    <location>
        <begin position="187"/>
        <end position="218"/>
    </location>
</feature>
<dbReference type="InterPro" id="IPR001584">
    <property type="entry name" value="Integrase_cat-core"/>
</dbReference>
<evidence type="ECO:0000259" key="2">
    <source>
        <dbReference type="PROSITE" id="PS50994"/>
    </source>
</evidence>
<proteinExistence type="predicted"/>
<organism evidence="3 4">
    <name type="scientific">Ananas comosus</name>
    <name type="common">Pineapple</name>
    <name type="synonym">Ananas ananas</name>
    <dbReference type="NCBI Taxonomy" id="4615"/>
    <lineage>
        <taxon>Eukaryota</taxon>
        <taxon>Viridiplantae</taxon>
        <taxon>Streptophyta</taxon>
        <taxon>Embryophyta</taxon>
        <taxon>Tracheophyta</taxon>
        <taxon>Spermatophyta</taxon>
        <taxon>Magnoliopsida</taxon>
        <taxon>Liliopsida</taxon>
        <taxon>Poales</taxon>
        <taxon>Bromeliaceae</taxon>
        <taxon>Bromelioideae</taxon>
        <taxon>Ananas</taxon>
    </lineage>
</organism>
<dbReference type="RefSeq" id="XP_020091129.1">
    <property type="nucleotide sequence ID" value="XM_020235540.1"/>
</dbReference>
<evidence type="ECO:0000313" key="3">
    <source>
        <dbReference type="Proteomes" id="UP000515123"/>
    </source>
</evidence>
<reference evidence="3" key="1">
    <citation type="journal article" date="2015" name="Nat. Genet.">
        <title>The pineapple genome and the evolution of CAM photosynthesis.</title>
        <authorList>
            <person name="Ming R."/>
            <person name="VanBuren R."/>
            <person name="Wai C.M."/>
            <person name="Tang H."/>
            <person name="Schatz M.C."/>
            <person name="Bowers J.E."/>
            <person name="Lyons E."/>
            <person name="Wang M.L."/>
            <person name="Chen J."/>
            <person name="Biggers E."/>
            <person name="Zhang J."/>
            <person name="Huang L."/>
            <person name="Zhang L."/>
            <person name="Miao W."/>
            <person name="Zhang J."/>
            <person name="Ye Z."/>
            <person name="Miao C."/>
            <person name="Lin Z."/>
            <person name="Wang H."/>
            <person name="Zhou H."/>
            <person name="Yim W.C."/>
            <person name="Priest H.D."/>
            <person name="Zheng C."/>
            <person name="Woodhouse M."/>
            <person name="Edger P.P."/>
            <person name="Guyot R."/>
            <person name="Guo H.B."/>
            <person name="Guo H."/>
            <person name="Zheng G."/>
            <person name="Singh R."/>
            <person name="Sharma A."/>
            <person name="Min X."/>
            <person name="Zheng Y."/>
            <person name="Lee H."/>
            <person name="Gurtowski J."/>
            <person name="Sedlazeck F.J."/>
            <person name="Harkess A."/>
            <person name="McKain M.R."/>
            <person name="Liao Z."/>
            <person name="Fang J."/>
            <person name="Liu J."/>
            <person name="Zhang X."/>
            <person name="Zhang Q."/>
            <person name="Hu W."/>
            <person name="Qin Y."/>
            <person name="Wang K."/>
            <person name="Chen L.Y."/>
            <person name="Shirley N."/>
            <person name="Lin Y.R."/>
            <person name="Liu L.Y."/>
            <person name="Hernandez A.G."/>
            <person name="Wright C.L."/>
            <person name="Bulone V."/>
            <person name="Tuskan G.A."/>
            <person name="Heath K."/>
            <person name="Zee F."/>
            <person name="Moore P.H."/>
            <person name="Sunkar R."/>
            <person name="Leebens-Mack J.H."/>
            <person name="Mockler T."/>
            <person name="Bennetzen J.L."/>
            <person name="Freeling M."/>
            <person name="Sankoff D."/>
            <person name="Paterson A.H."/>
            <person name="Zhu X."/>
            <person name="Yang X."/>
            <person name="Smith J.A."/>
            <person name="Cushman J.C."/>
            <person name="Paull R.E."/>
            <person name="Yu Q."/>
        </authorList>
    </citation>
    <scope>NUCLEOTIDE SEQUENCE [LARGE SCALE GENOMIC DNA]</scope>
    <source>
        <strain evidence="3">cv. F153</strain>
    </source>
</reference>
<accession>A0A6P5F567</accession>
<dbReference type="GeneID" id="109712111"/>
<dbReference type="Pfam" id="PF00665">
    <property type="entry name" value="rve"/>
    <property type="match status" value="1"/>
</dbReference>
<reference evidence="4" key="2">
    <citation type="submission" date="2025-08" db="UniProtKB">
        <authorList>
            <consortium name="RefSeq"/>
        </authorList>
    </citation>
    <scope>IDENTIFICATION</scope>
    <source>
        <tissue evidence="4">Leaf</tissue>
    </source>
</reference>
<sequence length="311" mass="35558">MKLLMTYNENIKTFNDISRHLELEAECLEVNCSVALVAHSEKRELIHSDICGPMNVRARHGACYFLKFIDDYFRYGYGYLLSRRSEALDCFKHFVAKAENQIERSVKALRTDRGREYLSDQFKTYCEQKGINRQLTIPDTPQQNSVAKRRNHSDMTKIESRDVEFLEGEFPSIGEMRKDVGLYELQDDSTPSTIEGDRSLPEVAEESGSDPPASGSAFLNESIPLEVGSSDPPLCRSERGHIPRRHFEIEGDIFICSSLDNDESVSYKEALQTSACSEWMTVMKDEMNSMSKNQVWELVDLLPGRKSIRNK</sequence>
<dbReference type="PANTHER" id="PTHR42648">
    <property type="entry name" value="TRANSPOSASE, PUTATIVE-RELATED"/>
    <property type="match status" value="1"/>
</dbReference>